<feature type="domain" description="UspA" evidence="5">
    <location>
        <begin position="175"/>
        <end position="302"/>
    </location>
</feature>
<name>A0A063Y045_9GAMM</name>
<dbReference type="PRINTS" id="PR01438">
    <property type="entry name" value="UNVRSLSTRESS"/>
</dbReference>
<dbReference type="SUPFAM" id="SSF52402">
    <property type="entry name" value="Adenine nucleotide alpha hydrolases-like"/>
    <property type="match status" value="2"/>
</dbReference>
<comment type="function">
    <text evidence="4">Required for resistance to DNA-damaging agents.</text>
</comment>
<evidence type="ECO:0000313" key="6">
    <source>
        <dbReference type="EMBL" id="KDE38530.1"/>
    </source>
</evidence>
<sequence>MAKLSKLLVNLTTDENTDSLLDKALRLGQAAEAGIELFKCGYQSYPSSMNMVAPAMLENLQHQQLRSMEEELDTIAGRYRRAKPGITTDVAWARDITDGVLTKAARYQPDLLLHEVAEHPHLLHRILVPQDWQLLRESRVPLLLCKERPWPDRMRLVAAIDPFHAHDEAAAMDHRILAYARLMADCLGAELHILHTYAAIPQSAIFDDTVVGDFESMQKRIKEEHETRLQQVVQAFDPAFDLNLLHVVEGEIHQKLPEFVRQQGMNLVVMGSLARGMLDRLLLGSSVERVLDAVPCDVLVLKPETYQ</sequence>
<evidence type="ECO:0000256" key="4">
    <source>
        <dbReference type="ARBA" id="ARBA00037131"/>
    </source>
</evidence>
<accession>A0A063Y045</accession>
<dbReference type="AlphaFoldDB" id="A0A063Y045"/>
<comment type="caution">
    <text evidence="6">The sequence shown here is derived from an EMBL/GenBank/DDBJ whole genome shotgun (WGS) entry which is preliminary data.</text>
</comment>
<reference evidence="6 7" key="1">
    <citation type="journal article" date="2005" name="Int. J. Syst. Evol. Microbiol.">
        <title>Nitrincola lacisaponensis gen. nov., sp. nov., a novel alkaliphilic bacterium isolated from an alkaline, saline lake.</title>
        <authorList>
            <person name="Dimitriu P.A."/>
            <person name="Shukla S.K."/>
            <person name="Conradt J."/>
            <person name="Marquez M.C."/>
            <person name="Ventosa A."/>
            <person name="Maglia A."/>
            <person name="Peyton B.M."/>
            <person name="Pinkart H.C."/>
            <person name="Mormile M.R."/>
        </authorList>
    </citation>
    <scope>NUCLEOTIDE SEQUENCE [LARGE SCALE GENOMIC DNA]</scope>
    <source>
        <strain evidence="6 7">4CA</strain>
    </source>
</reference>
<keyword evidence="7" id="KW-1185">Reference proteome</keyword>
<gene>
    <name evidence="6" type="ORF">ADINL_2985</name>
</gene>
<evidence type="ECO:0000256" key="1">
    <source>
        <dbReference type="ARBA" id="ARBA00004496"/>
    </source>
</evidence>
<dbReference type="PANTHER" id="PTHR47892">
    <property type="entry name" value="UNIVERSAL STRESS PROTEIN E"/>
    <property type="match status" value="1"/>
</dbReference>
<comment type="similarity">
    <text evidence="2">Belongs to the universal stress protein A family.</text>
</comment>
<dbReference type="PANTHER" id="PTHR47892:SF1">
    <property type="entry name" value="UNIVERSAL STRESS PROTEIN E"/>
    <property type="match status" value="1"/>
</dbReference>
<organism evidence="6 7">
    <name type="scientific">Nitrincola lacisaponensis</name>
    <dbReference type="NCBI Taxonomy" id="267850"/>
    <lineage>
        <taxon>Bacteria</taxon>
        <taxon>Pseudomonadati</taxon>
        <taxon>Pseudomonadota</taxon>
        <taxon>Gammaproteobacteria</taxon>
        <taxon>Oceanospirillales</taxon>
        <taxon>Oceanospirillaceae</taxon>
        <taxon>Nitrincola</taxon>
    </lineage>
</organism>
<dbReference type="Proteomes" id="UP000027318">
    <property type="component" value="Unassembled WGS sequence"/>
</dbReference>
<protein>
    <submittedName>
        <fullName evidence="6">Universal stress protein family 5</fullName>
    </submittedName>
</protein>
<keyword evidence="3" id="KW-0963">Cytoplasm</keyword>
<evidence type="ECO:0000313" key="7">
    <source>
        <dbReference type="Proteomes" id="UP000027318"/>
    </source>
</evidence>
<dbReference type="OrthoDB" id="239260at2"/>
<proteinExistence type="inferred from homology"/>
<dbReference type="RefSeq" id="WP_036549856.1">
    <property type="nucleotide sequence ID" value="NZ_JBKBNO010000003.1"/>
</dbReference>
<dbReference type="GO" id="GO:0005737">
    <property type="term" value="C:cytoplasm"/>
    <property type="evidence" value="ECO:0007669"/>
    <property type="project" value="UniProtKB-SubCell"/>
</dbReference>
<dbReference type="EMBL" id="JMSZ01000042">
    <property type="protein sequence ID" value="KDE38530.1"/>
    <property type="molecule type" value="Genomic_DNA"/>
</dbReference>
<dbReference type="Pfam" id="PF00582">
    <property type="entry name" value="Usp"/>
    <property type="match status" value="1"/>
</dbReference>
<evidence type="ECO:0000259" key="5">
    <source>
        <dbReference type="Pfam" id="PF00582"/>
    </source>
</evidence>
<evidence type="ECO:0000256" key="2">
    <source>
        <dbReference type="ARBA" id="ARBA00008791"/>
    </source>
</evidence>
<comment type="subcellular location">
    <subcellularLocation>
        <location evidence="1">Cytoplasm</location>
    </subcellularLocation>
</comment>
<dbReference type="STRING" id="267850.ADINL_2985"/>
<dbReference type="Gene3D" id="3.40.50.12370">
    <property type="match status" value="1"/>
</dbReference>
<evidence type="ECO:0000256" key="3">
    <source>
        <dbReference type="ARBA" id="ARBA00022490"/>
    </source>
</evidence>
<dbReference type="InterPro" id="IPR006015">
    <property type="entry name" value="Universal_stress_UspA"/>
</dbReference>
<dbReference type="InterPro" id="IPR006016">
    <property type="entry name" value="UspA"/>
</dbReference>